<accession>A0AAU7PJI8</accession>
<dbReference type="InterPro" id="IPR011013">
    <property type="entry name" value="Gal_mutarotase_sf_dom"/>
</dbReference>
<gene>
    <name evidence="4" type="ORF">ABFV83_11225</name>
</gene>
<proteinExistence type="inferred from homology"/>
<dbReference type="PANTHER" id="PTHR43863">
    <property type="entry name" value="HYDROLASE, PUTATIVE (AFU_ORTHOLOGUE AFUA_1G03140)-RELATED"/>
    <property type="match status" value="1"/>
</dbReference>
<dbReference type="Gene3D" id="2.60.40.1180">
    <property type="entry name" value="Golgi alpha-mannosidase II"/>
    <property type="match status" value="2"/>
</dbReference>
<dbReference type="InterPro" id="IPR013780">
    <property type="entry name" value="Glyco_hydro_b"/>
</dbReference>
<evidence type="ECO:0000256" key="2">
    <source>
        <dbReference type="SAM" id="SignalP"/>
    </source>
</evidence>
<feature type="domain" description="CBM6" evidence="3">
    <location>
        <begin position="851"/>
        <end position="986"/>
    </location>
</feature>
<name>A0AAU7PJI8_9FIRM</name>
<dbReference type="SUPFAM" id="SSF51445">
    <property type="entry name" value="(Trans)glycosidases"/>
    <property type="match status" value="1"/>
</dbReference>
<dbReference type="InterPro" id="IPR000322">
    <property type="entry name" value="Glyco_hydro_31_TIM"/>
</dbReference>
<dbReference type="Gene3D" id="2.60.120.260">
    <property type="entry name" value="Galactose-binding domain-like"/>
    <property type="match status" value="3"/>
</dbReference>
<dbReference type="Pfam" id="PF03422">
    <property type="entry name" value="CBM_6"/>
    <property type="match status" value="2"/>
</dbReference>
<dbReference type="Pfam" id="PF21365">
    <property type="entry name" value="Glyco_hydro_31_3rd"/>
    <property type="match status" value="1"/>
</dbReference>
<feature type="chain" id="PRO_5043358282" evidence="2">
    <location>
        <begin position="31"/>
        <end position="1279"/>
    </location>
</feature>
<dbReference type="InterPro" id="IPR008979">
    <property type="entry name" value="Galactose-bd-like_sf"/>
</dbReference>
<evidence type="ECO:0000313" key="4">
    <source>
        <dbReference type="EMBL" id="XBS52413.1"/>
    </source>
</evidence>
<dbReference type="InterPro" id="IPR025887">
    <property type="entry name" value="Glyco_hydro_31_N_dom"/>
</dbReference>
<evidence type="ECO:0000256" key="1">
    <source>
        <dbReference type="ARBA" id="ARBA00007806"/>
    </source>
</evidence>
<dbReference type="SUPFAM" id="SSF51011">
    <property type="entry name" value="Glycosyl hydrolase domain"/>
    <property type="match status" value="1"/>
</dbReference>
<dbReference type="SUPFAM" id="SSF74650">
    <property type="entry name" value="Galactose mutarotase-like"/>
    <property type="match status" value="1"/>
</dbReference>
<dbReference type="InterPro" id="IPR017853">
    <property type="entry name" value="GH"/>
</dbReference>
<dbReference type="RefSeq" id="WP_349943894.1">
    <property type="nucleotide sequence ID" value="NZ_CP157940.1"/>
</dbReference>
<dbReference type="PANTHER" id="PTHR43863:SF2">
    <property type="entry name" value="MALTASE-GLUCOAMYLASE"/>
    <property type="match status" value="1"/>
</dbReference>
<dbReference type="InterPro" id="IPR051816">
    <property type="entry name" value="Glycosyl_Hydrolase_31"/>
</dbReference>
<comment type="similarity">
    <text evidence="1">Belongs to the glycosyl hydrolase 31 family.</text>
</comment>
<dbReference type="GO" id="GO:0005975">
    <property type="term" value="P:carbohydrate metabolic process"/>
    <property type="evidence" value="ECO:0007669"/>
    <property type="project" value="InterPro"/>
</dbReference>
<dbReference type="CDD" id="cd14752">
    <property type="entry name" value="GH31_N"/>
    <property type="match status" value="1"/>
</dbReference>
<organism evidence="4">
    <name type="scientific">Lacrimispora sp. BS-2</name>
    <dbReference type="NCBI Taxonomy" id="3151850"/>
    <lineage>
        <taxon>Bacteria</taxon>
        <taxon>Bacillati</taxon>
        <taxon>Bacillota</taxon>
        <taxon>Clostridia</taxon>
        <taxon>Lachnospirales</taxon>
        <taxon>Lachnospiraceae</taxon>
        <taxon>Lacrimispora</taxon>
    </lineage>
</organism>
<dbReference type="Pfam" id="PF13802">
    <property type="entry name" value="Gal_mutarotas_2"/>
    <property type="match status" value="1"/>
</dbReference>
<dbReference type="InterPro" id="IPR048395">
    <property type="entry name" value="Glyco_hydro_31_C"/>
</dbReference>
<feature type="domain" description="CBM6" evidence="3">
    <location>
        <begin position="992"/>
        <end position="1118"/>
    </location>
</feature>
<dbReference type="Pfam" id="PF01055">
    <property type="entry name" value="Glyco_hydro_31_2nd"/>
    <property type="match status" value="1"/>
</dbReference>
<dbReference type="SUPFAM" id="SSF49785">
    <property type="entry name" value="Galactose-binding domain-like"/>
    <property type="match status" value="2"/>
</dbReference>
<sequence>MKQKKRFLSLSLVFALLFTALWPASQPATARAAVSALGDVIGTQVNGTTLVLTVDSGSSPSDKLTLEVCGEDILRVNYQPDGAPSSEQTPMIDPDLKWDASAAVINTASDPITIKTDEMQVEINKKPCRMTVKKADGTTLFWEPQSGGVYHDGVRFVRQDSSNLYGIHSFDCFDENGNLLRNDNTQAARAGQQGNSGGPFLWSTAGYGLLVDSDGGYPYTNSKDKKMEFYYGGTPVEGRRYEKDNVEYYILLGEPKEIMKGYSKITGTSPMLPKWAQGFSNFEWGINEQEMMEMIDTYRAKNIPLDSYAFDYDWKLYGQDNYGEFKWNTGNFPSAGSGALKKIMDAKGVKMIGITKPRIVTKISGGKTTAQGQDAANNGYFYPGHNEYVDYFYPVTVRSIDPYKSAERTWWWNNSIDAFNKGIVGWWNDETDKVSSNGAEYWFGNYNTLHLAQSIYEGQREYAKDNVRVWQTGRNYYPGTQRYATSIWSGDVATQFYKGERVSWAAGLKEQKAALLSTINNGQPKWGSDGGGFNQNSGNIENPSPELYTRWLQFESVVPVFRVHGNLNQQRQPWYYGYTAEENVKSAIHLRYSLLPYFYSYEREAYESGLGLVRPLLFDYPQDDKVKDYSDAWMLGDWLLTAPVTERGQSCKWIYLPEGKWIDYNRGTAYKGGQYIPYSLDTKSWSDLPLFVKEGAIIPSQDVVDYVGQKKTEQVFVDIFPSSQKTEFRYYDDDGLTYGYENGKYFSQTISGQENSGQIQIGISAKSGSYTNGVDYYYLAVHGNAAGQVTKNASQLQEYADLNALIAANGGGFAKSRDIYGEVTYIKTQAGMSNADKLVLSGNTPVTLSDQKYEAEYASLSGKTVADQPKVGKDHTGFSGTGFVNGMERSQAAVTFYAKAANPGDYEVTLRCSNGAKAAKTAKTLSAYVNGTYCGQADIPSTGSWDTWGDVKVLLPLTAGSNSITFKYDPDAGDTGFVNIDYLAVPFEPERMVIEAENSPLYGTAKTNQDHWFYSGSGFVDSMVSQNAEVAFEVDLEQGGTYKADFRYSNGNQSAKDLNLYVNGNYGGNLQFAGTDGNWNNWQTVSTDLALSKGRNRISLRYDAGNSGNINLDKLTLAAAASGAYPENLLDNGDFERPASFTSNWTEWHPGGQALAYGVDSGSGTNPPESPVEGEKRAYFYNASAYEQSIHQGLKVENGSYRVEAFVKVVNTSPGVGRMEITNYGGNGIYVDMPKSGSGWHKIEAGNVLVTNGTIDIGFYCSSSGGTTVHIDDVRLYKN</sequence>
<dbReference type="Gene3D" id="3.20.20.80">
    <property type="entry name" value="Glycosidases"/>
    <property type="match status" value="1"/>
</dbReference>
<dbReference type="GO" id="GO:0030246">
    <property type="term" value="F:carbohydrate binding"/>
    <property type="evidence" value="ECO:0007669"/>
    <property type="project" value="InterPro"/>
</dbReference>
<dbReference type="CDD" id="cd04083">
    <property type="entry name" value="CBM35_Lmo2446-like"/>
    <property type="match status" value="2"/>
</dbReference>
<dbReference type="EMBL" id="CP157940">
    <property type="protein sequence ID" value="XBS52413.1"/>
    <property type="molecule type" value="Genomic_DNA"/>
</dbReference>
<dbReference type="PROSITE" id="PS51175">
    <property type="entry name" value="CBM6"/>
    <property type="match status" value="2"/>
</dbReference>
<keyword evidence="2" id="KW-0732">Signal</keyword>
<dbReference type="Pfam" id="PF17137">
    <property type="entry name" value="DUF5110"/>
    <property type="match status" value="1"/>
</dbReference>
<dbReference type="Gene3D" id="2.60.40.1760">
    <property type="entry name" value="glycosyl hydrolase (family 31)"/>
    <property type="match status" value="1"/>
</dbReference>
<dbReference type="GO" id="GO:0004553">
    <property type="term" value="F:hydrolase activity, hydrolyzing O-glycosyl compounds"/>
    <property type="evidence" value="ECO:0007669"/>
    <property type="project" value="InterPro"/>
</dbReference>
<protein>
    <submittedName>
        <fullName evidence="4">TIM-barrel domain-containing protein</fullName>
    </submittedName>
</protein>
<evidence type="ECO:0000259" key="3">
    <source>
        <dbReference type="PROSITE" id="PS51175"/>
    </source>
</evidence>
<dbReference type="AlphaFoldDB" id="A0AAU7PJI8"/>
<feature type="signal peptide" evidence="2">
    <location>
        <begin position="1"/>
        <end position="30"/>
    </location>
</feature>
<dbReference type="InterPro" id="IPR005084">
    <property type="entry name" value="CBM6"/>
</dbReference>
<dbReference type="InterPro" id="IPR033403">
    <property type="entry name" value="DUF5110"/>
</dbReference>
<reference evidence="4" key="1">
    <citation type="submission" date="2024-06" db="EMBL/GenBank/DDBJ databases">
        <title>Lacrimispora cavernae sp. nov., a novel anaerobe isolated from bat guano pile inside a cave.</title>
        <authorList>
            <person name="Miller S.L."/>
            <person name="Lu N."/>
            <person name="King J."/>
            <person name="Sankaranarayanan K."/>
            <person name="Lawson P.A."/>
        </authorList>
    </citation>
    <scope>NUCLEOTIDE SEQUENCE</scope>
    <source>
        <strain evidence="4">BS-2</strain>
    </source>
</reference>